<feature type="domain" description="M23ase beta-sheet core" evidence="2">
    <location>
        <begin position="60"/>
        <end position="174"/>
    </location>
</feature>
<dbReference type="RefSeq" id="WP_219001732.1">
    <property type="nucleotide sequence ID" value="NZ_CP079194.1"/>
</dbReference>
<organism evidence="3 4">
    <name type="scientific">Gymnodinialimonas ceratoperidinii</name>
    <dbReference type="NCBI Taxonomy" id="2856823"/>
    <lineage>
        <taxon>Bacteria</taxon>
        <taxon>Pseudomonadati</taxon>
        <taxon>Pseudomonadota</taxon>
        <taxon>Alphaproteobacteria</taxon>
        <taxon>Rhodobacterales</taxon>
        <taxon>Paracoccaceae</taxon>
        <taxon>Gymnodinialimonas</taxon>
    </lineage>
</organism>
<proteinExistence type="predicted"/>
<dbReference type="Proteomes" id="UP000825009">
    <property type="component" value="Chromosome"/>
</dbReference>
<evidence type="ECO:0000313" key="4">
    <source>
        <dbReference type="Proteomes" id="UP000825009"/>
    </source>
</evidence>
<reference evidence="3 4" key="1">
    <citation type="submission" date="2021-07" db="EMBL/GenBank/DDBJ databases">
        <title>A novel Jannaschia species isolated from marine dinoflagellate Ceratoperidinium margalefii.</title>
        <authorList>
            <person name="Jiang Y."/>
            <person name="Li Z."/>
        </authorList>
    </citation>
    <scope>NUCLEOTIDE SEQUENCE [LARGE SCALE GENOMIC DNA]</scope>
    <source>
        <strain evidence="3 4">J12C1-MA-4</strain>
    </source>
</reference>
<dbReference type="Pfam" id="PF01551">
    <property type="entry name" value="Peptidase_M23"/>
    <property type="match status" value="1"/>
</dbReference>
<sequence length="315" mass="33069">MRALIPLLALTLPASAQDRLALAFPVECTLGETCMIQQLMDHDPGPGVQDFLCGPMSYDGHQGTDIRLPDHEALAEGVAILAAADGTVRGTRNSVPDTGSGGYPEGQECGNGVVIDHADGWQTQYCHLAQGSVSVSTGDSISTGERIGEMGFSGNTVFPHLHLTVRHNGVVIDPFAPFAGDTCGGTTTPLWSHDVPLAQGGILSIGFAAGVPDYDAVQAGTADAPALSRLSDAIVIWDFFHGARAGDIVIAEILSPDGSTLHSQEITLERTQAQVFRASGLRRTAPLMLGTYTGRISLRRDGILLDTETTTVPVD</sequence>
<gene>
    <name evidence="3" type="ORF">KYE46_15295</name>
</gene>
<protein>
    <submittedName>
        <fullName evidence="3">M23 family metallopeptidase</fullName>
    </submittedName>
</protein>
<dbReference type="PANTHER" id="PTHR21666:SF270">
    <property type="entry name" value="MUREIN HYDROLASE ACTIVATOR ENVC"/>
    <property type="match status" value="1"/>
</dbReference>
<dbReference type="CDD" id="cd12797">
    <property type="entry name" value="M23_peptidase"/>
    <property type="match status" value="1"/>
</dbReference>
<dbReference type="AlphaFoldDB" id="A0A8F6TX11"/>
<evidence type="ECO:0000313" key="3">
    <source>
        <dbReference type="EMBL" id="QXT39271.1"/>
    </source>
</evidence>
<keyword evidence="1" id="KW-0732">Signal</keyword>
<dbReference type="KEGG" id="gce:KYE46_15295"/>
<dbReference type="InterPro" id="IPR050570">
    <property type="entry name" value="Cell_wall_metabolism_enzyme"/>
</dbReference>
<dbReference type="InterPro" id="IPR016047">
    <property type="entry name" value="M23ase_b-sheet_dom"/>
</dbReference>
<feature type="signal peptide" evidence="1">
    <location>
        <begin position="1"/>
        <end position="16"/>
    </location>
</feature>
<accession>A0A8F6TX11</accession>
<feature type="chain" id="PRO_5034127569" evidence="1">
    <location>
        <begin position="17"/>
        <end position="315"/>
    </location>
</feature>
<dbReference type="PANTHER" id="PTHR21666">
    <property type="entry name" value="PEPTIDASE-RELATED"/>
    <property type="match status" value="1"/>
</dbReference>
<keyword evidence="4" id="KW-1185">Reference proteome</keyword>
<dbReference type="GO" id="GO:0004222">
    <property type="term" value="F:metalloendopeptidase activity"/>
    <property type="evidence" value="ECO:0007669"/>
    <property type="project" value="TreeGrafter"/>
</dbReference>
<evidence type="ECO:0000256" key="1">
    <source>
        <dbReference type="SAM" id="SignalP"/>
    </source>
</evidence>
<name>A0A8F6TX11_9RHOB</name>
<dbReference type="EMBL" id="CP079194">
    <property type="protein sequence ID" value="QXT39271.1"/>
    <property type="molecule type" value="Genomic_DNA"/>
</dbReference>
<evidence type="ECO:0000259" key="2">
    <source>
        <dbReference type="Pfam" id="PF01551"/>
    </source>
</evidence>